<dbReference type="KEGG" id="csal:NBC122_02686"/>
<gene>
    <name evidence="2" type="ORF">NBC122_02686</name>
</gene>
<organism evidence="2 3">
    <name type="scientific">Chryseobacterium salivictor</name>
    <dbReference type="NCBI Taxonomy" id="2547600"/>
    <lineage>
        <taxon>Bacteria</taxon>
        <taxon>Pseudomonadati</taxon>
        <taxon>Bacteroidota</taxon>
        <taxon>Flavobacteriia</taxon>
        <taxon>Flavobacteriales</taxon>
        <taxon>Weeksellaceae</taxon>
        <taxon>Chryseobacterium group</taxon>
        <taxon>Chryseobacterium</taxon>
    </lineage>
</organism>
<keyword evidence="3" id="KW-1185">Reference proteome</keyword>
<dbReference type="EMBL" id="CP037954">
    <property type="protein sequence ID" value="QBO59488.1"/>
    <property type="molecule type" value="Genomic_DNA"/>
</dbReference>
<dbReference type="AlphaFoldDB" id="A0A4P6ZIN9"/>
<evidence type="ECO:0000256" key="1">
    <source>
        <dbReference type="SAM" id="SignalP"/>
    </source>
</evidence>
<reference evidence="2 3" key="1">
    <citation type="submission" date="2019-03" db="EMBL/GenBank/DDBJ databases">
        <authorList>
            <person name="Kim H."/>
            <person name="Yu S.-M."/>
        </authorList>
    </citation>
    <scope>NUCLEOTIDE SEQUENCE [LARGE SCALE GENOMIC DNA]</scope>
    <source>
        <strain evidence="2 3">NBC122</strain>
    </source>
</reference>
<evidence type="ECO:0000313" key="2">
    <source>
        <dbReference type="EMBL" id="QBO59488.1"/>
    </source>
</evidence>
<name>A0A4P6ZIN9_9FLAO</name>
<dbReference type="OrthoDB" id="982449at2"/>
<sequence>MKKVFLFLCFSFSVLSFSQNIQSDIESQFRDYSSLIENKNFGKALDIYGNEDFLKIFPKEQVIAVMDQMFNSKDFDLKIHQPENVIVSTEIIKDKNNTFVKLSYRQNLEMKFNMPGLKSGQLLSALQAEFGNGQVDYKESSGLFEVRTVREAVANSADLKNWKFIIIEKKQIPILKQFIPESLLRSSN</sequence>
<evidence type="ECO:0000313" key="3">
    <source>
        <dbReference type="Proteomes" id="UP000294419"/>
    </source>
</evidence>
<protein>
    <submittedName>
        <fullName evidence="2">Uncharacterized protein</fullName>
    </submittedName>
</protein>
<feature type="chain" id="PRO_5020650888" evidence="1">
    <location>
        <begin position="19"/>
        <end position="188"/>
    </location>
</feature>
<accession>A0A4P6ZIN9</accession>
<feature type="signal peptide" evidence="1">
    <location>
        <begin position="1"/>
        <end position="18"/>
    </location>
</feature>
<dbReference type="RefSeq" id="WP_133440824.1">
    <property type="nucleotide sequence ID" value="NZ_CP037954.1"/>
</dbReference>
<keyword evidence="1" id="KW-0732">Signal</keyword>
<dbReference type="Proteomes" id="UP000294419">
    <property type="component" value="Chromosome"/>
</dbReference>
<proteinExistence type="predicted"/>